<dbReference type="InterPro" id="IPR002083">
    <property type="entry name" value="MATH/TRAF_dom"/>
</dbReference>
<proteinExistence type="predicted"/>
<protein>
    <recommendedName>
        <fullName evidence="2">MATH domain-containing protein</fullName>
    </recommendedName>
</protein>
<dbReference type="Proteomes" id="UP000324897">
    <property type="component" value="Unassembled WGS sequence"/>
</dbReference>
<dbReference type="Pfam" id="PF22486">
    <property type="entry name" value="MATH_2"/>
    <property type="match status" value="1"/>
</dbReference>
<dbReference type="PANTHER" id="PTHR26379">
    <property type="entry name" value="BTB/POZ AND MATH DOMAIN-CONTAINING PROTEIN 1"/>
    <property type="match status" value="1"/>
</dbReference>
<organism evidence="3 4">
    <name type="scientific">Eragrostis curvula</name>
    <name type="common">weeping love grass</name>
    <dbReference type="NCBI Taxonomy" id="38414"/>
    <lineage>
        <taxon>Eukaryota</taxon>
        <taxon>Viridiplantae</taxon>
        <taxon>Streptophyta</taxon>
        <taxon>Embryophyta</taxon>
        <taxon>Tracheophyta</taxon>
        <taxon>Spermatophyta</taxon>
        <taxon>Magnoliopsida</taxon>
        <taxon>Liliopsida</taxon>
        <taxon>Poales</taxon>
        <taxon>Poaceae</taxon>
        <taxon>PACMAD clade</taxon>
        <taxon>Chloridoideae</taxon>
        <taxon>Eragrostideae</taxon>
        <taxon>Eragrostidinae</taxon>
        <taxon>Eragrostis</taxon>
    </lineage>
</organism>
<feature type="non-terminal residue" evidence="3">
    <location>
        <position position="1"/>
    </location>
</feature>
<dbReference type="InterPro" id="IPR045005">
    <property type="entry name" value="BPM1-6"/>
</dbReference>
<dbReference type="Gramene" id="TVT98196">
    <property type="protein sequence ID" value="TVT98196"/>
    <property type="gene ID" value="EJB05_56515"/>
</dbReference>
<feature type="region of interest" description="Disordered" evidence="1">
    <location>
        <begin position="1"/>
        <end position="23"/>
    </location>
</feature>
<feature type="non-terminal residue" evidence="3">
    <location>
        <position position="167"/>
    </location>
</feature>
<dbReference type="PANTHER" id="PTHR26379:SF187">
    <property type="entry name" value="OS07G0655300 PROTEIN"/>
    <property type="match status" value="1"/>
</dbReference>
<evidence type="ECO:0000313" key="3">
    <source>
        <dbReference type="EMBL" id="TVT98196.1"/>
    </source>
</evidence>
<dbReference type="InterPro" id="IPR008974">
    <property type="entry name" value="TRAF-like"/>
</dbReference>
<evidence type="ECO:0000259" key="2">
    <source>
        <dbReference type="PROSITE" id="PS50144"/>
    </source>
</evidence>
<dbReference type="PROSITE" id="PS50144">
    <property type="entry name" value="MATH"/>
    <property type="match status" value="1"/>
</dbReference>
<comment type="caution">
    <text evidence="3">The sequence shown here is derived from an EMBL/GenBank/DDBJ whole genome shotgun (WGS) entry which is preliminary data.</text>
</comment>
<name>A0A5J9SHA2_9POAL</name>
<dbReference type="Gene3D" id="2.60.210.10">
    <property type="entry name" value="Apoptosis, Tumor Necrosis Factor Receptor Associated Protein 2, Chain A"/>
    <property type="match status" value="1"/>
</dbReference>
<dbReference type="SUPFAM" id="SSF49599">
    <property type="entry name" value="TRAF domain-like"/>
    <property type="match status" value="1"/>
</dbReference>
<dbReference type="GO" id="GO:0016567">
    <property type="term" value="P:protein ubiquitination"/>
    <property type="evidence" value="ECO:0007669"/>
    <property type="project" value="InterPro"/>
</dbReference>
<evidence type="ECO:0000313" key="4">
    <source>
        <dbReference type="Proteomes" id="UP000324897"/>
    </source>
</evidence>
<accession>A0A5J9SHA2</accession>
<feature type="domain" description="MATH" evidence="2">
    <location>
        <begin position="87"/>
        <end position="167"/>
    </location>
</feature>
<evidence type="ECO:0000256" key="1">
    <source>
        <dbReference type="SAM" id="MobiDB-lite"/>
    </source>
</evidence>
<dbReference type="CDD" id="cd00121">
    <property type="entry name" value="MATH"/>
    <property type="match status" value="1"/>
</dbReference>
<sequence length="167" mass="18554">VKSTGVELPQLFPASPSSPRAYSTRQYATAYRRPLSCRPPWCRRPRRPPSAAGIDPAAAVHLLLAPRYKPTRGHCKTVSTISTGAVNGSHLLKISGYSCTKELLQNGKCAKSVSSNIGGRSWFIRYYPNGRQKEDYDYISVYLDLESADEKEVRAKFTFILLDNDGV</sequence>
<dbReference type="OrthoDB" id="585504at2759"/>
<reference evidence="3 4" key="1">
    <citation type="journal article" date="2019" name="Sci. Rep.">
        <title>A high-quality genome of Eragrostis curvula grass provides insights into Poaceae evolution and supports new strategies to enhance forage quality.</title>
        <authorList>
            <person name="Carballo J."/>
            <person name="Santos B.A.C.M."/>
            <person name="Zappacosta D."/>
            <person name="Garbus I."/>
            <person name="Selva J.P."/>
            <person name="Gallo C.A."/>
            <person name="Diaz A."/>
            <person name="Albertini E."/>
            <person name="Caccamo M."/>
            <person name="Echenique V."/>
        </authorList>
    </citation>
    <scope>NUCLEOTIDE SEQUENCE [LARGE SCALE GENOMIC DNA]</scope>
    <source>
        <strain evidence="4">cv. Victoria</strain>
        <tissue evidence="3">Leaf</tissue>
    </source>
</reference>
<keyword evidence="4" id="KW-1185">Reference proteome</keyword>
<gene>
    <name evidence="3" type="ORF">EJB05_56515</name>
</gene>
<dbReference type="AlphaFoldDB" id="A0A5J9SHA2"/>
<dbReference type="EMBL" id="RWGY01000887">
    <property type="protein sequence ID" value="TVT98196.1"/>
    <property type="molecule type" value="Genomic_DNA"/>
</dbReference>